<feature type="chain" id="PRO_5045869499" description="Endolytic peptidoglycan transglycosylase RlpA" evidence="5">
    <location>
        <begin position="30"/>
        <end position="148"/>
    </location>
</feature>
<dbReference type="PANTHER" id="PTHR34183:SF8">
    <property type="entry name" value="ENDOLYTIC PEPTIDOGLYCAN TRANSGLYCOSYLASE RLPA-RELATED"/>
    <property type="match status" value="1"/>
</dbReference>
<evidence type="ECO:0000313" key="7">
    <source>
        <dbReference type="EMBL" id="GHC85377.1"/>
    </source>
</evidence>
<dbReference type="EMBL" id="BMYK01000008">
    <property type="protein sequence ID" value="GHC85377.1"/>
    <property type="molecule type" value="Genomic_DNA"/>
</dbReference>
<name>A0ABQ3G3B2_9BURK</name>
<dbReference type="Gene3D" id="2.40.40.10">
    <property type="entry name" value="RlpA-like domain"/>
    <property type="match status" value="1"/>
</dbReference>
<evidence type="ECO:0000256" key="4">
    <source>
        <dbReference type="RuleBase" id="RU003495"/>
    </source>
</evidence>
<keyword evidence="3" id="KW-0472">Membrane</keyword>
<evidence type="ECO:0000313" key="8">
    <source>
        <dbReference type="Proteomes" id="UP000626210"/>
    </source>
</evidence>
<accession>A0ABQ3G3B2</accession>
<keyword evidence="3" id="KW-0564">Palmitate</keyword>
<comment type="subcellular location">
    <subcellularLocation>
        <location evidence="3">Cell membrane</location>
        <topology evidence="3">Lipid-anchor</topology>
    </subcellularLocation>
</comment>
<gene>
    <name evidence="3" type="primary">rlpA</name>
    <name evidence="7" type="ORF">GCM10007320_30310</name>
</gene>
<comment type="function">
    <text evidence="3">Lytic transglycosylase with a strong preference for naked glycan strands that lack stem peptides.</text>
</comment>
<dbReference type="Pfam" id="PF03330">
    <property type="entry name" value="DPBB_1"/>
    <property type="match status" value="1"/>
</dbReference>
<reference evidence="8" key="1">
    <citation type="journal article" date="2019" name="Int. J. Syst. Evol. Microbiol.">
        <title>The Global Catalogue of Microorganisms (GCM) 10K type strain sequencing project: providing services to taxonomists for standard genome sequencing and annotation.</title>
        <authorList>
            <consortium name="The Broad Institute Genomics Platform"/>
            <consortium name="The Broad Institute Genome Sequencing Center for Infectious Disease"/>
            <person name="Wu L."/>
            <person name="Ma J."/>
        </authorList>
    </citation>
    <scope>NUCLEOTIDE SEQUENCE [LARGE SCALE GENOMIC DNA]</scope>
    <source>
        <strain evidence="8">KCTC 23314</strain>
    </source>
</reference>
<dbReference type="EC" id="4.2.2.-" evidence="3"/>
<dbReference type="SUPFAM" id="SSF50685">
    <property type="entry name" value="Barwin-like endoglucanases"/>
    <property type="match status" value="1"/>
</dbReference>
<evidence type="ECO:0000256" key="3">
    <source>
        <dbReference type="HAMAP-Rule" id="MF_02071"/>
    </source>
</evidence>
<evidence type="ECO:0000259" key="6">
    <source>
        <dbReference type="Pfam" id="PF03330"/>
    </source>
</evidence>
<dbReference type="PANTHER" id="PTHR34183">
    <property type="entry name" value="ENDOLYTIC PEPTIDOGLYCAN TRANSGLYCOSYLASE RLPA"/>
    <property type="match status" value="1"/>
</dbReference>
<dbReference type="InterPro" id="IPR009009">
    <property type="entry name" value="RlpA-like_DPBB"/>
</dbReference>
<keyword evidence="3" id="KW-0449">Lipoprotein</keyword>
<dbReference type="InterPro" id="IPR036908">
    <property type="entry name" value="RlpA-like_sf"/>
</dbReference>
<dbReference type="NCBIfam" id="TIGR00413">
    <property type="entry name" value="rlpA"/>
    <property type="match status" value="1"/>
</dbReference>
<sequence>MKSLPIVRFARLGGCCAALLLACAAPARAQPAGSEGLVAETVHALEGRLTYYARRLAGRPTASGERFDPEKMTMAHDTLPFGTLVRVTNLLNRRSVVVRVNDRGAWSADRIGDVSTAAARELGMLQRGVVRAQLELVQAIDGAASSAR</sequence>
<protein>
    <recommendedName>
        <fullName evidence="3">Endolytic peptidoglycan transglycosylase RlpA</fullName>
        <ecNumber evidence="3">4.2.2.-</ecNumber>
    </recommendedName>
</protein>
<keyword evidence="2 3" id="KW-0961">Cell wall biogenesis/degradation</keyword>
<feature type="domain" description="RlpA-like protein double-psi beta-barrel" evidence="6">
    <location>
        <begin position="47"/>
        <end position="132"/>
    </location>
</feature>
<dbReference type="CDD" id="cd22268">
    <property type="entry name" value="DPBB_RlpA-like"/>
    <property type="match status" value="1"/>
</dbReference>
<dbReference type="HAMAP" id="MF_02071">
    <property type="entry name" value="RlpA"/>
    <property type="match status" value="1"/>
</dbReference>
<proteinExistence type="inferred from homology"/>
<feature type="signal peptide" evidence="5">
    <location>
        <begin position="1"/>
        <end position="29"/>
    </location>
</feature>
<dbReference type="InterPro" id="IPR034718">
    <property type="entry name" value="RlpA"/>
</dbReference>
<comment type="similarity">
    <text evidence="3 4">Belongs to the RlpA family.</text>
</comment>
<dbReference type="Proteomes" id="UP000626210">
    <property type="component" value="Unassembled WGS sequence"/>
</dbReference>
<dbReference type="PROSITE" id="PS51257">
    <property type="entry name" value="PROKAR_LIPOPROTEIN"/>
    <property type="match status" value="1"/>
</dbReference>
<keyword evidence="8" id="KW-1185">Reference proteome</keyword>
<dbReference type="InterPro" id="IPR012997">
    <property type="entry name" value="RplA"/>
</dbReference>
<keyword evidence="5" id="KW-0732">Signal</keyword>
<organism evidence="7 8">
    <name type="scientific">Pseudorhodoferax aquiterrae</name>
    <dbReference type="NCBI Taxonomy" id="747304"/>
    <lineage>
        <taxon>Bacteria</taxon>
        <taxon>Pseudomonadati</taxon>
        <taxon>Pseudomonadota</taxon>
        <taxon>Betaproteobacteria</taxon>
        <taxon>Burkholderiales</taxon>
        <taxon>Comamonadaceae</taxon>
    </lineage>
</organism>
<comment type="caution">
    <text evidence="7">The sequence shown here is derived from an EMBL/GenBank/DDBJ whole genome shotgun (WGS) entry which is preliminary data.</text>
</comment>
<keyword evidence="3" id="KW-1003">Cell membrane</keyword>
<evidence type="ECO:0000256" key="2">
    <source>
        <dbReference type="ARBA" id="ARBA00023316"/>
    </source>
</evidence>
<evidence type="ECO:0000256" key="1">
    <source>
        <dbReference type="ARBA" id="ARBA00023239"/>
    </source>
</evidence>
<keyword evidence="1 3" id="KW-0456">Lyase</keyword>
<evidence type="ECO:0000256" key="5">
    <source>
        <dbReference type="SAM" id="SignalP"/>
    </source>
</evidence>
<dbReference type="RefSeq" id="WP_189687785.1">
    <property type="nucleotide sequence ID" value="NZ_BMYK01000008.1"/>
</dbReference>